<dbReference type="SUPFAM" id="SSF52047">
    <property type="entry name" value="RNI-like"/>
    <property type="match status" value="1"/>
</dbReference>
<evidence type="ECO:0000313" key="1">
    <source>
        <dbReference type="EMBL" id="KAJ8658008.1"/>
    </source>
</evidence>
<comment type="caution">
    <text evidence="1">The sequence shown here is derived from an EMBL/GenBank/DDBJ whole genome shotgun (WGS) entry which is preliminary data.</text>
</comment>
<dbReference type="InterPro" id="IPR032675">
    <property type="entry name" value="LRR_dom_sf"/>
</dbReference>
<dbReference type="RefSeq" id="XP_058342921.1">
    <property type="nucleotide sequence ID" value="XM_058486309.1"/>
</dbReference>
<name>A0AAD7V283_9FUNG</name>
<sequence length="628" mass="70675">MTTLNDNNVPPFLSIPSSLQQRDTTISTATKEITQLTCQFMEKLNERSAALANAAQFQLALRDAAYMRVLNPTSSLGYLKAGTIYQQQGRQQKAAAILLPLDLVTLEILPLVFHDYKLQDDEPCPYLYVSRTWRQRILQCNNLSFDTSCNKAINQFEFRELRRFSAHVKTLFIEARTAHCTDLDPLFNFVRGDFRNLTNLSMLYHGVDQNDIGCALHTVRKTLTHLDLCIAYAHTPGDHLNLALHLCPSLVSFKLATWTTVNLTVEHPKLTHLTLSIQGGQLSHDTMTNILSHLPALVFFDVSIVPYTHFLSNLTGYCPNIKLLKCGGCHTFDDDKYDRHVGGLQKLSFGFSDAYRLSNGLSLYNADALISLLLENKHSLDHIILAGRMTGKNLTLQERSLESSLVFSRLEELEIDAFNDELATLATSIIRRSPYLQRLTIGVHAAVNHDDLSNAMNGLNNLGMFSAKKLTPDSTWFYNRLQHHVQRGKDSPLKELKLAIDTRLSPSSWEYVVGGLQSVQELVISTASTPTIPSNFSTIATIINACISLSYLELDFGYYSAPESFISRINDHPTLQRFKVHASSIAVQDIVNISSFTSLKHIIVIARVEEYLITSLRKHIPRVDYSHY</sequence>
<dbReference type="Gene3D" id="3.80.10.10">
    <property type="entry name" value="Ribonuclease Inhibitor"/>
    <property type="match status" value="2"/>
</dbReference>
<accession>A0AAD7V283</accession>
<protein>
    <recommendedName>
        <fullName evidence="3">F-box domain-containing protein</fullName>
    </recommendedName>
</protein>
<reference evidence="1 2" key="1">
    <citation type="submission" date="2023-03" db="EMBL/GenBank/DDBJ databases">
        <title>Genome sequence of Lichtheimia ornata CBS 291.66.</title>
        <authorList>
            <person name="Mohabir J.T."/>
            <person name="Shea T.P."/>
            <person name="Kurbessoian T."/>
            <person name="Berby B."/>
            <person name="Fontaine J."/>
            <person name="Livny J."/>
            <person name="Gnirke A."/>
            <person name="Stajich J.E."/>
            <person name="Cuomo C.A."/>
        </authorList>
    </citation>
    <scope>NUCLEOTIDE SEQUENCE [LARGE SCALE GENOMIC DNA]</scope>
    <source>
        <strain evidence="1">CBS 291.66</strain>
    </source>
</reference>
<evidence type="ECO:0000313" key="2">
    <source>
        <dbReference type="Proteomes" id="UP001234581"/>
    </source>
</evidence>
<proteinExistence type="predicted"/>
<dbReference type="Proteomes" id="UP001234581">
    <property type="component" value="Unassembled WGS sequence"/>
</dbReference>
<dbReference type="AlphaFoldDB" id="A0AAD7V283"/>
<dbReference type="GeneID" id="83213690"/>
<organism evidence="1 2">
    <name type="scientific">Lichtheimia ornata</name>
    <dbReference type="NCBI Taxonomy" id="688661"/>
    <lineage>
        <taxon>Eukaryota</taxon>
        <taxon>Fungi</taxon>
        <taxon>Fungi incertae sedis</taxon>
        <taxon>Mucoromycota</taxon>
        <taxon>Mucoromycotina</taxon>
        <taxon>Mucoromycetes</taxon>
        <taxon>Mucorales</taxon>
        <taxon>Lichtheimiaceae</taxon>
        <taxon>Lichtheimia</taxon>
    </lineage>
</organism>
<gene>
    <name evidence="1" type="ORF">O0I10_006279</name>
</gene>
<dbReference type="EMBL" id="JARTCD010000027">
    <property type="protein sequence ID" value="KAJ8658008.1"/>
    <property type="molecule type" value="Genomic_DNA"/>
</dbReference>
<evidence type="ECO:0008006" key="3">
    <source>
        <dbReference type="Google" id="ProtNLM"/>
    </source>
</evidence>
<keyword evidence="2" id="KW-1185">Reference proteome</keyword>